<reference evidence="8 9" key="1">
    <citation type="submission" date="2017-07" db="EMBL/GenBank/DDBJ databases">
        <title>Amycolatopsis antarcticus sp. nov., isolated from the surface of an Antarcticus brown macroalga.</title>
        <authorList>
            <person name="Wang J."/>
            <person name="Leiva S."/>
            <person name="Huang J."/>
            <person name="Huang Y."/>
        </authorList>
    </citation>
    <scope>NUCLEOTIDE SEQUENCE [LARGE SCALE GENOMIC DNA]</scope>
    <source>
        <strain evidence="8 9">AU-G6</strain>
    </source>
</reference>
<dbReference type="Pfam" id="PF00208">
    <property type="entry name" value="ELFV_dehydrog"/>
    <property type="match status" value="1"/>
</dbReference>
<dbReference type="PIRSF" id="PIRSF000185">
    <property type="entry name" value="Glu_DH"/>
    <property type="match status" value="1"/>
</dbReference>
<dbReference type="InterPro" id="IPR046346">
    <property type="entry name" value="Aminoacid_DH-like_N_sf"/>
</dbReference>
<evidence type="ECO:0000256" key="2">
    <source>
        <dbReference type="ARBA" id="ARBA00023002"/>
    </source>
</evidence>
<comment type="caution">
    <text evidence="8">The sequence shown here is derived from an EMBL/GenBank/DDBJ whole genome shotgun (WGS) entry which is preliminary data.</text>
</comment>
<accession>A0A263D446</accession>
<dbReference type="SMART" id="SM00839">
    <property type="entry name" value="ELFV_dehydrog"/>
    <property type="match status" value="1"/>
</dbReference>
<feature type="domain" description="Glutamate/phenylalanine/leucine/valine/L-tryptophan dehydrogenase C-terminal" evidence="7">
    <location>
        <begin position="186"/>
        <end position="406"/>
    </location>
</feature>
<dbReference type="InParanoid" id="A0A263D446"/>
<dbReference type="InterPro" id="IPR036291">
    <property type="entry name" value="NAD(P)-bd_dom_sf"/>
</dbReference>
<dbReference type="AlphaFoldDB" id="A0A263D446"/>
<dbReference type="SUPFAM" id="SSF53223">
    <property type="entry name" value="Aminoacid dehydrogenase-like, N-terminal domain"/>
    <property type="match status" value="1"/>
</dbReference>
<gene>
    <name evidence="8" type="ORF">CFN78_15550</name>
</gene>
<evidence type="ECO:0000256" key="5">
    <source>
        <dbReference type="PIRSR" id="PIRSR000185-3"/>
    </source>
</evidence>
<dbReference type="InterPro" id="IPR006096">
    <property type="entry name" value="Glu/Leu/Phe/Val/Trp_DH_C"/>
</dbReference>
<dbReference type="InterPro" id="IPR033524">
    <property type="entry name" value="Glu/Leu/Phe/Val_DH_AS"/>
</dbReference>
<dbReference type="GO" id="GO:0004352">
    <property type="term" value="F:glutamate dehydrogenase (NAD+) activity"/>
    <property type="evidence" value="ECO:0007669"/>
    <property type="project" value="TreeGrafter"/>
</dbReference>
<feature type="active site" description="Proton donor" evidence="4">
    <location>
        <position position="97"/>
    </location>
</feature>
<dbReference type="PANTHER" id="PTHR11606:SF13">
    <property type="entry name" value="GLUTAMATE DEHYDROGENASE 1, MITOCHONDRIAL"/>
    <property type="match status" value="1"/>
</dbReference>
<evidence type="ECO:0000256" key="3">
    <source>
        <dbReference type="PIRNR" id="PIRNR000185"/>
    </source>
</evidence>
<dbReference type="InterPro" id="IPR006095">
    <property type="entry name" value="Glu/Leu/Phe/Val/Trp_DH"/>
</dbReference>
<evidence type="ECO:0000256" key="1">
    <source>
        <dbReference type="ARBA" id="ARBA00006382"/>
    </source>
</evidence>
<dbReference type="Pfam" id="PF02812">
    <property type="entry name" value="ELFV_dehydrog_N"/>
    <property type="match status" value="1"/>
</dbReference>
<evidence type="ECO:0000313" key="9">
    <source>
        <dbReference type="Proteomes" id="UP000242444"/>
    </source>
</evidence>
<name>A0A263D446_9PSEU</name>
<evidence type="ECO:0000256" key="6">
    <source>
        <dbReference type="RuleBase" id="RU004417"/>
    </source>
</evidence>
<dbReference type="Proteomes" id="UP000242444">
    <property type="component" value="Unassembled WGS sequence"/>
</dbReference>
<dbReference type="Gene3D" id="3.40.50.720">
    <property type="entry name" value="NAD(P)-binding Rossmann-like Domain"/>
    <property type="match status" value="1"/>
</dbReference>
<dbReference type="PROSITE" id="PS00074">
    <property type="entry name" value="GLFV_DEHYDROGENASE"/>
    <property type="match status" value="1"/>
</dbReference>
<dbReference type="InterPro" id="IPR006097">
    <property type="entry name" value="Glu/Leu/Phe/Val/Trp_DH_dimer"/>
</dbReference>
<dbReference type="InterPro" id="IPR014362">
    <property type="entry name" value="Glu_DH"/>
</dbReference>
<keyword evidence="2 3" id="KW-0560">Oxidoreductase</keyword>
<evidence type="ECO:0000256" key="4">
    <source>
        <dbReference type="PIRSR" id="PIRSR000185-1"/>
    </source>
</evidence>
<dbReference type="PANTHER" id="PTHR11606">
    <property type="entry name" value="GLUTAMATE DEHYDROGENASE"/>
    <property type="match status" value="1"/>
</dbReference>
<proteinExistence type="inferred from homology"/>
<dbReference type="PRINTS" id="PR00082">
    <property type="entry name" value="GLFDHDRGNASE"/>
</dbReference>
<feature type="site" description="Important for catalysis" evidence="5">
    <location>
        <position position="133"/>
    </location>
</feature>
<keyword evidence="9" id="KW-1185">Reference proteome</keyword>
<organism evidence="8 9">
    <name type="scientific">Amycolatopsis antarctica</name>
    <dbReference type="NCBI Taxonomy" id="1854586"/>
    <lineage>
        <taxon>Bacteria</taxon>
        <taxon>Bacillati</taxon>
        <taxon>Actinomycetota</taxon>
        <taxon>Actinomycetes</taxon>
        <taxon>Pseudonocardiales</taxon>
        <taxon>Pseudonocardiaceae</taxon>
        <taxon>Amycolatopsis</taxon>
    </lineage>
</organism>
<dbReference type="Gene3D" id="3.40.50.10860">
    <property type="entry name" value="Leucine Dehydrogenase, chain A, domain 1"/>
    <property type="match status" value="1"/>
</dbReference>
<dbReference type="EMBL" id="NKYE01000008">
    <property type="protein sequence ID" value="OZM72397.1"/>
    <property type="molecule type" value="Genomic_DNA"/>
</dbReference>
<evidence type="ECO:0000259" key="7">
    <source>
        <dbReference type="SMART" id="SM00839"/>
    </source>
</evidence>
<dbReference type="GO" id="GO:0006538">
    <property type="term" value="P:L-glutamate catabolic process"/>
    <property type="evidence" value="ECO:0007669"/>
    <property type="project" value="TreeGrafter"/>
</dbReference>
<protein>
    <recommendedName>
        <fullName evidence="3">Glutamate dehydrogenase</fullName>
    </recommendedName>
</protein>
<evidence type="ECO:0000313" key="8">
    <source>
        <dbReference type="EMBL" id="OZM72397.1"/>
    </source>
</evidence>
<sequence length="426" mass="44876">MPENGRVPALEPFGPYREVRLEVVDVIAENTEPLLRLTWTDPVTGTRGYLVVHTLVSGLATGGTRMRAGCTLGEVEDLAFGMAAKTATFNLPVGGAKGGIDFDPKDPRAKGVLTRFCQAMRPWLDASWVTAEDLGVPQHFIDEVFADLGLEQSYHAAISRAADPERTLRRVQAGLNAPVPGGLLLGDVIGGYGVAQSCLGAAYAWGWEESATTVAIQGIGTMGGGAAWYLHEAGVKVVAVADAAGTLYDPNGLDIPALLELRDRFGEVDRSTLPAHVQQLPRGAVIGIDADILVPAAISYAITPDNFDEVAAKVVIEAANAATTPEAEAMLAERGIPVIPDFVANAGAAAWAWWLLLGQVGADPADSFLRLRNEMQAKVALLLGEWNAEGTRPRLTGWALADSNRGTLVEGAEMAEATGVPALTIP</sequence>
<comment type="similarity">
    <text evidence="1 3 6">Belongs to the Glu/Leu/Phe/Val dehydrogenases family.</text>
</comment>
<dbReference type="OrthoDB" id="9803297at2"/>
<dbReference type="SUPFAM" id="SSF51735">
    <property type="entry name" value="NAD(P)-binding Rossmann-fold domains"/>
    <property type="match status" value="1"/>
</dbReference>